<protein>
    <submittedName>
        <fullName evidence="6">Protein kinase domain-containing protein</fullName>
    </submittedName>
</protein>
<organism evidence="5 6">
    <name type="scientific">Parascaris equorum</name>
    <name type="common">Equine roundworm</name>
    <dbReference type="NCBI Taxonomy" id="6256"/>
    <lineage>
        <taxon>Eukaryota</taxon>
        <taxon>Metazoa</taxon>
        <taxon>Ecdysozoa</taxon>
        <taxon>Nematoda</taxon>
        <taxon>Chromadorea</taxon>
        <taxon>Rhabditida</taxon>
        <taxon>Spirurina</taxon>
        <taxon>Ascaridomorpha</taxon>
        <taxon>Ascaridoidea</taxon>
        <taxon>Ascarididae</taxon>
        <taxon>Parascaris</taxon>
    </lineage>
</organism>
<evidence type="ECO:0000256" key="3">
    <source>
        <dbReference type="PROSITE-ProRule" id="PRU10141"/>
    </source>
</evidence>
<dbReference type="InterPro" id="IPR008266">
    <property type="entry name" value="Tyr_kinase_AS"/>
</dbReference>
<dbReference type="InterPro" id="IPR000719">
    <property type="entry name" value="Prot_kinase_dom"/>
</dbReference>
<sequence>MIGKRTVQVNVKLSNENERIRHIIVRRQKFPQGEVKYLAVEAVGFHTIGELLHYYITQKTPINPRKVSTPQKIDEWKRWSPYLMDETLKTNVNFVKVQHTQHQSPSQTECEIRTSVLLNAIKRKPWEFHHEDIALKKLLGAGAFGEVHAGEVTIKGKKVECAVKLVKGGSILDDLRKRQSKITNEEKTNNMVLGSAKGIAYLHSKGCIHRDIAARNVLYTNKKV</sequence>
<evidence type="ECO:0000313" key="5">
    <source>
        <dbReference type="Proteomes" id="UP000887564"/>
    </source>
</evidence>
<dbReference type="InterPro" id="IPR001245">
    <property type="entry name" value="Ser-Thr/Tyr_kinase_cat_dom"/>
</dbReference>
<dbReference type="Gene3D" id="3.30.200.20">
    <property type="entry name" value="Phosphorylase Kinase, domain 1"/>
    <property type="match status" value="1"/>
</dbReference>
<dbReference type="PROSITE" id="PS00107">
    <property type="entry name" value="PROTEIN_KINASE_ATP"/>
    <property type="match status" value="1"/>
</dbReference>
<dbReference type="InterPro" id="IPR050198">
    <property type="entry name" value="Non-receptor_tyrosine_kinases"/>
</dbReference>
<evidence type="ECO:0000256" key="1">
    <source>
        <dbReference type="ARBA" id="ARBA00022741"/>
    </source>
</evidence>
<dbReference type="Proteomes" id="UP000887564">
    <property type="component" value="Unplaced"/>
</dbReference>
<dbReference type="InterPro" id="IPR017441">
    <property type="entry name" value="Protein_kinase_ATP_BS"/>
</dbReference>
<keyword evidence="5" id="KW-1185">Reference proteome</keyword>
<evidence type="ECO:0000259" key="4">
    <source>
        <dbReference type="PROSITE" id="PS50011"/>
    </source>
</evidence>
<dbReference type="PROSITE" id="PS50011">
    <property type="entry name" value="PROTEIN_KINASE_DOM"/>
    <property type="match status" value="1"/>
</dbReference>
<keyword evidence="2 3" id="KW-0067">ATP-binding</keyword>
<evidence type="ECO:0000313" key="6">
    <source>
        <dbReference type="WBParaSite" id="PEQ_0000102301-mRNA-1"/>
    </source>
</evidence>
<dbReference type="PROSITE" id="PS00109">
    <property type="entry name" value="PROTEIN_KINASE_TYR"/>
    <property type="match status" value="1"/>
</dbReference>
<feature type="domain" description="Protein kinase" evidence="4">
    <location>
        <begin position="37"/>
        <end position="224"/>
    </location>
</feature>
<reference evidence="6" key="1">
    <citation type="submission" date="2022-11" db="UniProtKB">
        <authorList>
            <consortium name="WormBaseParasite"/>
        </authorList>
    </citation>
    <scope>IDENTIFICATION</scope>
</reference>
<name>A0A914R437_PAREQ</name>
<accession>A0A914R437</accession>
<proteinExistence type="predicted"/>
<dbReference type="AlphaFoldDB" id="A0A914R437"/>
<dbReference type="GO" id="GO:0004672">
    <property type="term" value="F:protein kinase activity"/>
    <property type="evidence" value="ECO:0007669"/>
    <property type="project" value="InterPro"/>
</dbReference>
<dbReference type="PANTHER" id="PTHR24418">
    <property type="entry name" value="TYROSINE-PROTEIN KINASE"/>
    <property type="match status" value="1"/>
</dbReference>
<dbReference type="Pfam" id="PF07714">
    <property type="entry name" value="PK_Tyr_Ser-Thr"/>
    <property type="match status" value="1"/>
</dbReference>
<evidence type="ECO:0000256" key="2">
    <source>
        <dbReference type="ARBA" id="ARBA00022840"/>
    </source>
</evidence>
<dbReference type="SUPFAM" id="SSF56112">
    <property type="entry name" value="Protein kinase-like (PK-like)"/>
    <property type="match status" value="1"/>
</dbReference>
<dbReference type="Gene3D" id="1.10.510.10">
    <property type="entry name" value="Transferase(Phosphotransferase) domain 1"/>
    <property type="match status" value="1"/>
</dbReference>
<dbReference type="GO" id="GO:0005524">
    <property type="term" value="F:ATP binding"/>
    <property type="evidence" value="ECO:0007669"/>
    <property type="project" value="UniProtKB-UniRule"/>
</dbReference>
<dbReference type="WBParaSite" id="PEQ_0000102301-mRNA-1">
    <property type="protein sequence ID" value="PEQ_0000102301-mRNA-1"/>
    <property type="gene ID" value="PEQ_0000102301"/>
</dbReference>
<dbReference type="InterPro" id="IPR011009">
    <property type="entry name" value="Kinase-like_dom_sf"/>
</dbReference>
<keyword evidence="1 3" id="KW-0547">Nucleotide-binding</keyword>
<feature type="binding site" evidence="3">
    <location>
        <position position="164"/>
    </location>
    <ligand>
        <name>ATP</name>
        <dbReference type="ChEBI" id="CHEBI:30616"/>
    </ligand>
</feature>